<dbReference type="GO" id="GO:0003677">
    <property type="term" value="F:DNA binding"/>
    <property type="evidence" value="ECO:0007669"/>
    <property type="project" value="UniProtKB-KW"/>
</dbReference>
<dbReference type="SMART" id="SM00382">
    <property type="entry name" value="AAA"/>
    <property type="match status" value="3"/>
</dbReference>
<dbReference type="InterPro" id="IPR058546">
    <property type="entry name" value="RPS4B/Roq1-like_LRR"/>
</dbReference>
<proteinExistence type="predicted"/>
<dbReference type="InterPro" id="IPR045344">
    <property type="entry name" value="C-JID"/>
</dbReference>
<dbReference type="Pfam" id="PF23286">
    <property type="entry name" value="LRR_13"/>
    <property type="match status" value="1"/>
</dbReference>
<dbReference type="Pfam" id="PF00931">
    <property type="entry name" value="NB-ARC"/>
    <property type="match status" value="4"/>
</dbReference>
<dbReference type="InterPro" id="IPR000157">
    <property type="entry name" value="TIR_dom"/>
</dbReference>
<dbReference type="FunFam" id="3.40.50.10140:FF:000007">
    <property type="entry name" value="Disease resistance protein (TIR-NBS-LRR class)"/>
    <property type="match status" value="4"/>
</dbReference>
<dbReference type="Proteomes" id="UP000694240">
    <property type="component" value="Chromosome 5"/>
</dbReference>
<evidence type="ECO:0000313" key="7">
    <source>
        <dbReference type="EMBL" id="KAG7604993.1"/>
    </source>
</evidence>
<feature type="region of interest" description="Disordered" evidence="5">
    <location>
        <begin position="3782"/>
        <end position="3803"/>
    </location>
</feature>
<dbReference type="EMBL" id="JAEFBK010000005">
    <property type="protein sequence ID" value="KAG7604993.1"/>
    <property type="molecule type" value="Genomic_DNA"/>
</dbReference>
<dbReference type="Pfam" id="PF07725">
    <property type="entry name" value="LRR_3"/>
    <property type="match status" value="1"/>
</dbReference>
<dbReference type="PROSITE" id="PS50104">
    <property type="entry name" value="TIR"/>
    <property type="match status" value="5"/>
</dbReference>
<dbReference type="GO" id="GO:0006952">
    <property type="term" value="P:defense response"/>
    <property type="evidence" value="ECO:0007669"/>
    <property type="project" value="InterPro"/>
</dbReference>
<feature type="domain" description="TIR" evidence="6">
    <location>
        <begin position="9"/>
        <end position="174"/>
    </location>
</feature>
<name>A0A8T2D4N5_9BRAS</name>
<dbReference type="InterPro" id="IPR003593">
    <property type="entry name" value="AAA+_ATPase"/>
</dbReference>
<dbReference type="InterPro" id="IPR003591">
    <property type="entry name" value="Leu-rich_rpt_typical-subtyp"/>
</dbReference>
<protein>
    <submittedName>
        <fullName evidence="7">Winged helix DNA-binding domain superfamily</fullName>
    </submittedName>
</protein>
<dbReference type="InterPro" id="IPR058192">
    <property type="entry name" value="WHD_ROQ1-like"/>
</dbReference>
<evidence type="ECO:0000259" key="6">
    <source>
        <dbReference type="PROSITE" id="PS50104"/>
    </source>
</evidence>
<dbReference type="GO" id="GO:0043531">
    <property type="term" value="F:ADP binding"/>
    <property type="evidence" value="ECO:0007669"/>
    <property type="project" value="InterPro"/>
</dbReference>
<dbReference type="GO" id="GO:0007165">
    <property type="term" value="P:signal transduction"/>
    <property type="evidence" value="ECO:0007669"/>
    <property type="project" value="InterPro"/>
</dbReference>
<dbReference type="InterPro" id="IPR044974">
    <property type="entry name" value="Disease_R_plants"/>
</dbReference>
<feature type="domain" description="TIR" evidence="6">
    <location>
        <begin position="3998"/>
        <end position="4161"/>
    </location>
</feature>
<keyword evidence="1" id="KW-0433">Leucine-rich repeat</keyword>
<feature type="region of interest" description="Disordered" evidence="5">
    <location>
        <begin position="3843"/>
        <end position="3865"/>
    </location>
</feature>
<evidence type="ECO:0000256" key="4">
    <source>
        <dbReference type="ARBA" id="ARBA00023027"/>
    </source>
</evidence>
<keyword evidence="8" id="KW-1185">Reference proteome</keyword>
<dbReference type="Pfam" id="PF01582">
    <property type="entry name" value="TIR"/>
    <property type="match status" value="5"/>
</dbReference>
<dbReference type="SMART" id="SM00255">
    <property type="entry name" value="TIR"/>
    <property type="match status" value="5"/>
</dbReference>
<feature type="domain" description="TIR" evidence="6">
    <location>
        <begin position="2463"/>
        <end position="2627"/>
    </location>
</feature>
<organism evidence="7 8">
    <name type="scientific">Arabidopsis thaliana x Arabidopsis arenosa</name>
    <dbReference type="NCBI Taxonomy" id="1240361"/>
    <lineage>
        <taxon>Eukaryota</taxon>
        <taxon>Viridiplantae</taxon>
        <taxon>Streptophyta</taxon>
        <taxon>Embryophyta</taxon>
        <taxon>Tracheophyta</taxon>
        <taxon>Spermatophyta</taxon>
        <taxon>Magnoliopsida</taxon>
        <taxon>eudicotyledons</taxon>
        <taxon>Gunneridae</taxon>
        <taxon>Pentapetalae</taxon>
        <taxon>rosids</taxon>
        <taxon>malvids</taxon>
        <taxon>Brassicales</taxon>
        <taxon>Brassicaceae</taxon>
        <taxon>Camelineae</taxon>
        <taxon>Arabidopsis</taxon>
    </lineage>
</organism>
<gene>
    <name evidence="7" type="ORF">ISN45_At05g040250</name>
</gene>
<dbReference type="Pfam" id="PF20160">
    <property type="entry name" value="C-JID"/>
    <property type="match status" value="3"/>
</dbReference>
<sequence length="4178" mass="474994">MATNANSPPQVQVFINFRGNDLRQNFVTHLETALKHYSVNLFAKQDELKGDDPIKFLSKRIEESKIALAIFSTKYTESSWCLDELVKIKEREEEGKLITIPIFYELNPSEVKRLEGDFGSNLWNQVKLTADFDKLKKWKEALDFVSHKTGFALTENGDENELITSIIEQVKRVIWNEEQKDVQRKYAFMDAHYFRSEEWESVVNDADALLQDEKAVAIPEEAEIVRGEAKMYSKSGRDDDLNPRKYKKFHDKANSDAVLMIRNSQNSFESKYGKDWQSSTIATYQKHVAPPPQHQVFINFQGEDVGFSFASHLVSALLREGANLFIDKNERRGEDFGKLFKMIEDSKIALVLFSSRYSESRWCLDELVKIQKLRDEGKLKVIPIFYKVEPSQVQQLNGDFGDKLWNLWRLHRDHDIIQWKEALESVASHETMTRFWLKEEGPESVFVTSIVEEVKTALTKISLQQGENPETIRLPTRGAEKPETFPNKDPLVGVEKHMEKLEQKLEFDRNETRIIGIVGMPGIGKTTLAMMLHEKWNCNFVRCVPLLSIRKKSKEYGLVWLRTTLLKVLLGGDFPIINDETTHKSVKKELLETKVFLVLDDVSDKKQFEYLLGDLKWIKKGSKIVITTCDRSLLEGISHDTYLVPQMDNADAFQLFSHHARNDQMCSPRTLLARSRTSLDNAGGNPLALKLMGNKIREKDKTQSSNVMMQDVWKFYIDQLNEQQKEVFLDIVCYFKSEDEYFVRSILDSGNPDSAGAVSEVTDLANKFLITISDSRIEMNDLVYTFGKYLRPPRRYRLWEYEDIINKLGKMGETNKNNMRGIFLDMSEVRKKNIALKPSTFTNMHNLRYLKIYDSYCPRLCKADCRLNFPPGLEFPLKEVRYLHWLNFPLEELPSDFRPDNLVDLRLPYSNIKRVWEGVKDTPRLKWVDLSHSPKLLNLSGFSKVENILRLNLEGCTNLDEFPSEIQNMKSMVFLNLRGCIRLCSLPQMNLTSLKVLILSDCSNLKEFQPISKCIEFLHLDGTAISTLPPTIENLGRLVLLNLKNCKSLACLPDSLSKLKDLEELILSGCSSLKNFPDVKHCMKHIKILRLDRIEATKMPNISSFTKSKDQASESFSTNPREWPHGANDVSSLGHLCLSGNDFVSLEADISKLYNLKRLDVKYCKKLRSISMLPPRLEFFDAHGCSSLERVSNPLARQLLTQQINATFNFSNCGNLDQDAKDSIISYTGWKSQIVLDALSRYDGGVVLEVRIGTCFPGLNVPACFSYRTSGSVLKRKFSSHWCDNRFTGISLCAVILFAGKHDQRNHLLVKCKCEFKNKDGSRIRFSITLGGWRESDNTPQKIESSHVFVGYIGKRDINKHGVGNNEDGCFCPEAYLEFQVTDGTEEVIACKVLNCGFGLVYANDEKTAVIPKRVEKPKILSFVGVERRLKQLEKMVYSTPGETRIIGVVGESGIGKTTIAENLFKMRGCKFPSNLFLRMRKEHSLEQLRRTFLNKLLKHVNHTISEDTTHEYVKDKLLQAKSFIVLDEVSDKKQLEFLLGNLKWIKKGSKIVITTRDKSLLDGLAHDTYVVPKLDYRDAFQLFRYHAFDDHSCSPTGKFLTMSRRFVEKSGGNPLALKLLGSKLREKDEAKWNHQMKKRTCSFDMKIHDVERSSKDQFNQQHISDIACFSRSEVEYICRSLMDSGNLDSTYSKSEVRDLADMFLIEIYNGRVDMNDLVNTFGKDIGSPGRCMLLNYKDITDKLKNMDNEEADNVRGIFIDMCHMSKVTKRIPLGYMTFGKMRNLRYLKIYDSCCPRKCNGDCKLYFPEGLKFPLQEVRYLDWLKFPLEELPSNFRPKNLVNLRLTYSKIQRIVLSQETPQLKWVDLSHSSKLLNISALSKAENLLSLNLEGCTVLEELPLDIQNMKSLIFLNLRGCIRLCFLPTMDLISLKTLILTDCSSLKEFQLISNSLEFLHLEGTSIKGLPSTIKNLQRLVLLNMRNCQLLESLPNCLCELKLLEELILSGCSMLKNFPSIKKGMKHLQILLFDGTGAEEMPKVSYFTRSEGQATGSIILQQLGSFLQSSVNRVSFLQRLCLSGNDFVSLQTDIGQLYHLKWLDVKHCKKLKSVPLLPPRLQSFDAHACDSLEKIANPLALLLVTEQIHTTFNFSNCYKLDQEAKDSIISYTRRKSQLVLDALSRCNGGIVSEALVGTCFPGWEVPAWFGYRASGSMLKPKLPPHWFNNRFTGIALCAVIQFPEDDGHNNLLVQCHFVFTNEDGIRSSFSCTIGGWSISSNMQQRIESSHVFIGYVRRFDVNKQEERCASSETSLEFQVTDGMGEVVVGCEVLKCGFNLVYAPDERDNIICWDAKDFAIANRVVNDRGEASKIFEKSLSDGGIYCQPNSLLSQAKSYGRLRNDNNVLYQYSKSLNPERAKNVLVEVPHFGNGNIRRNNDIKYNHQLQNSLMATSSSSSSAASMIEGPAQHQVFINFRGEELRHNFISHLETAFKNDEINYYIDTKEARGERIETLFERIDQSDIALAVFSKRYSESKWCLDELVKIMKNVEENNLRVIPVFFNVKVDDVKYQEGEFGGNFYGKNHRERTNIQQQEWKEALKSAPTMMALVLANFMSESELIAAIVANVKKVNAIIEGGEGTNPLNRNNSSFSCSGNTSFREIKDPEAALPSDGMQQCLKQLEEKLDFDNKETQIVGIVGMPGIGKTTLAKKHLQAWNHKFVRNENEIFEGFREKSNDHDWVKNILFVADDDEKVKVLIVLDDVSDKKQLEFLRMDREKTIKVGSKIMITTRDKGTMEGLAHDTYIVPGLNDKEALQLFTYYAFTDHTSKEEFVEMSKKFVDYAGGNPLALEELGKEVCETNQDNWEAILEMLPHRCNENIRRKLRISYDELTEQQKHAFLDIACFFRSEEEDYVRVLLDSYDTTADETAREVSDLADKCLISISAGRIEMHNLLCTLGKEIGSSKENNLGNSRLWNHQDATDALRLKKGTTSARGIFLDTSKLSKAIPLESKVFIKMPNLRYVKIFDSSCPRQCVGCKVNLPEGLEFPLKEIRYFHWLNLPLDELPIDFNPENLIDLRLPYSKIQRLWRRSKGLPKLKWVDLSHSTKLVDLSTLSNAESLRRLNLEGCTMLVNLPGDMEKMKNLAFLNLKGCTSFLSLPTMKNLTSLKTLILSGCSKFKEFQVISEHLEYLHLDGTAIEGLPSTIQNLGRLIVLNLKNCKKLKSLPDCLNKLKALEELILSGCSKLTSFPDVKEIMKSLQILLLDGTSIKELPNMLLQYGSNSIDLQQIQPQMNGLSFLRRLCLSRNEKISSLQSSISELHHLKWIDLKYCKNLTSLPTLPPNLQCLDAHACISLKTVASRLGILMSLTEQTPSSYIFTNCEKLEHIAKNEIICYAHNKSRLISNALNRQNKGLAFEALVATCFPGSEVPAWFNHRASGAMLEPEFPRHWSESEFVGIALCAVVSFHDYEIQNNDLMVKCICKFNNVTGTSSSSFFNCNVGGLSEAGDEQRTIKSTHVFIAFTSWLNINKCQLGLENGCIPTMASIEFEVTDGTCQAANCEVLKCGFSLVCESDNGCWDANGDGIGDANDDANGDSIGDANDDTSLVVNISDNGSSGANNVANPMGAEVKQVEELPPQHQVFISFRGTDLREGFVIPLVKALLSNGIKVFIDTDASVCPSGEILSKRIEGSRIALVIFTDDYTESKWFLRVLAKIKGYVDEGKLVAIPIFYKLDPSIVRGMRLRFGDVFKDVRSISYRVGINVKKFSPSDNVIENVVEEVKKELNTMPSQRSKDVEEVKKESNTIPSEGSHKIKNVVEEVKKESNTIPSDGSHKIENVVEEGKKESNIISSEGSHKNSVDPFENSDTRTFSAQGKDKTFGIKQRLNELKVKLELNKVRSQLGMIIGCVLLLLFVLQQIQIAYMSTHLICEGGAINNIVENVPKVLECIPAEGTENPRDAYTEFRKGKYGAKPERSSSNAKTNADFLDRTFTKSLMDGEVKPPKNIQVFINFRGDQLRYNFVSYLVDALRRSEINVFIDNQEQRGEDLNSLFKRIDDSGIAIVVFSSRYTESKWCLEELVRIKERVHQGLLKVLPIYYKVTPTNVKRLQGEFGDHFRDKEYVYESDEPKIKRWKEAIAFVSHKFALTLDEKSSALEIDFVETIVKEVLRMLQAISKVESSQSSS</sequence>
<dbReference type="Pfam" id="PF23282">
    <property type="entry name" value="WHD_ROQ1"/>
    <property type="match status" value="1"/>
</dbReference>
<feature type="compositionally biased region" description="Basic and acidic residues" evidence="5">
    <location>
        <begin position="3786"/>
        <end position="3797"/>
    </location>
</feature>
<dbReference type="InterPro" id="IPR011713">
    <property type="entry name" value="Leu-rich_rpt_3"/>
</dbReference>
<feature type="domain" description="TIR" evidence="6">
    <location>
        <begin position="3632"/>
        <end position="3779"/>
    </location>
</feature>
<evidence type="ECO:0000256" key="5">
    <source>
        <dbReference type="SAM" id="MobiDB-lite"/>
    </source>
</evidence>
<comment type="caution">
    <text evidence="7">The sequence shown here is derived from an EMBL/GenBank/DDBJ whole genome shotgun (WGS) entry which is preliminary data.</text>
</comment>
<evidence type="ECO:0000256" key="3">
    <source>
        <dbReference type="ARBA" id="ARBA00022821"/>
    </source>
</evidence>
<keyword evidence="4" id="KW-0520">NAD</keyword>
<dbReference type="FunFam" id="3.80.10.10:FF:000386">
    <property type="entry name" value="Disease resistance protein RPS4"/>
    <property type="match status" value="3"/>
</dbReference>
<evidence type="ECO:0000256" key="2">
    <source>
        <dbReference type="ARBA" id="ARBA00022737"/>
    </source>
</evidence>
<dbReference type="PANTHER" id="PTHR11017">
    <property type="entry name" value="LEUCINE-RICH REPEAT-CONTAINING PROTEIN"/>
    <property type="match status" value="1"/>
</dbReference>
<evidence type="ECO:0000256" key="1">
    <source>
        <dbReference type="ARBA" id="ARBA00022614"/>
    </source>
</evidence>
<accession>A0A8T2D4N5</accession>
<dbReference type="SMART" id="SM00369">
    <property type="entry name" value="LRR_TYP"/>
    <property type="match status" value="5"/>
</dbReference>
<dbReference type="CDD" id="cd00009">
    <property type="entry name" value="AAA"/>
    <property type="match status" value="1"/>
</dbReference>
<dbReference type="PANTHER" id="PTHR11017:SF589">
    <property type="entry name" value="ADP-RIBOSYL CYCLASE_CYCLIC ADP-RIBOSE HYDROLASE-RELATED"/>
    <property type="match status" value="1"/>
</dbReference>
<reference evidence="7 8" key="1">
    <citation type="submission" date="2020-12" db="EMBL/GenBank/DDBJ databases">
        <title>Concerted genomic and epigenomic changes stabilize Arabidopsis allopolyploids.</title>
        <authorList>
            <person name="Chen Z."/>
        </authorList>
    </citation>
    <scope>NUCLEOTIDE SEQUENCE [LARGE SCALE GENOMIC DNA]</scope>
    <source>
        <strain evidence="7">Allo738</strain>
        <tissue evidence="7">Leaf</tissue>
    </source>
</reference>
<evidence type="ECO:0000313" key="8">
    <source>
        <dbReference type="Proteomes" id="UP000694240"/>
    </source>
</evidence>
<feature type="domain" description="TIR" evidence="6">
    <location>
        <begin position="292"/>
        <end position="458"/>
    </location>
</feature>
<keyword evidence="2" id="KW-0677">Repeat</keyword>
<keyword evidence="7" id="KW-0238">DNA-binding</keyword>
<keyword evidence="3" id="KW-0611">Plant defense</keyword>
<dbReference type="InterPro" id="IPR002182">
    <property type="entry name" value="NB-ARC"/>
</dbReference>